<feature type="region of interest" description="Disordered" evidence="1">
    <location>
        <begin position="537"/>
        <end position="559"/>
    </location>
</feature>
<feature type="compositionally biased region" description="Basic and acidic residues" evidence="1">
    <location>
        <begin position="45"/>
        <end position="58"/>
    </location>
</feature>
<dbReference type="EMBL" id="LAVV01008146">
    <property type="protein sequence ID" value="KNZ53636.1"/>
    <property type="molecule type" value="Genomic_DNA"/>
</dbReference>
<keyword evidence="2" id="KW-1133">Transmembrane helix</keyword>
<dbReference type="Proteomes" id="UP000037035">
    <property type="component" value="Unassembled WGS sequence"/>
</dbReference>
<feature type="compositionally biased region" description="Basic residues" evidence="1">
    <location>
        <begin position="59"/>
        <end position="74"/>
    </location>
</feature>
<dbReference type="VEuPathDB" id="FungiDB:VP01_317g2"/>
<sequence>MASARMCYFHYQRGWRRVVLLLVLAKPGADSGSSGGWLDVTVGRGRGEGGRSEGERERRTRRRKRRGGKGKKKIRQARMWTKNLTFLSGSESVICCCCMRTYKKLVRSEQFKREKKKYIHKHFRQCHPGGERKKKEREREREREEEWSGMREKGKRSESRQILKFSFSVGSVGFVLFVLLLLLIFFFFFDQVFFLLYWCWRWRGADENLLDMNEGLAHTHSYEREAFDSRMNPGHKDNALYSRKERVSSSGTPNNPVSLFRFGELWWRTVLHCLFIYTHLSFPPDMLFPHSGNPGMWLGGYNILLILKLCMLEHLVAETASQSKPDWRLPERGNIKQAPAEAGRRRKTLLEFLIPPVRLEWRRKGKKEKTGCDDRALSLSHCMTLTARLMCCRGKEKELEEQRKKKPLCWASRVSRPTCQGIVHLWKKRQLACFIALRSMCWGKRVVLKLLLESLTVLIIIIYYFFLGAQIRKAGRMYIHRIQSTDDVMHITTTQHTLIYPLPLISSTVELNTSHSGSREWSRRPKGAWRRCRVRVRKKTKETKRKERRRPASLHPAGMPHRYLPLKQHTIEPDISAARLITGIPVVSGELDQPPSRLLKFGHQVCVILDEKIATTAPLHACPSLFKTLQDARLSIALPDLCSFTILNTQWERLSCITACVHASRKLQTLIIKNCAHIPSRYFYDYAFPSSPSLKITPYQQQRRGSSLFPPLGSSPRMMRCVTRIRLCHFDQEGMWISMKRMETFSIGSIRQTTDPMMLNLDTTTIHNCPIFIYTGQFKPSTSRRRKKKRSRNVFFFWGGGARPAITRKYMYTTSSSGGSRVSTINPGYKSPRVYSYGRCLFICYIFTHNEKKKMFIDSSLHPNKNQNKIRLDQAGYQSVKKRFHPQFELTLVLQINSKKKNHVKCEGMNTTGTDVKPQPRERCIRRSFSLFRSEGSLSHMLAATTRDRGLSFQTRLNNSEACSARSIYLPAACRQCCAAMVLVTFQRSHKHHDSSSENFEVSNHEETTALENAGKANRFLVIHVNINWHGIQYKLGFRCDALNREICINLQCTHSTWPHDRHISVQREASADHGPSRGEKKKTRSWLVKVKERDNIWIHYKKWMEGSYHRYWLDRRCFRLTPLSSLLIILRRFFVFFFFGDPVFLSSMLTLYNKHVLCLTNYHSLKVSMYGLLSIHHMVQLDAGFHTSLQFIPGSAPPTPLDDVSRPPSAFPPSVACECHLFGWYTDHVPTLLGHKSLHSLRKHRNNREVSWRFSMKSVSNDCSRISFESQTKADSEKNKIRNRNESSARTPGHNRRTRKDRWNRKYCIWHCQKIKFVQVFIILNRTATTLILVMNNYIVPTSPLPWIYIYFEQSQRDSSMLLTQCLWVLGCAMSDFLTTKNGMLLVRKHYSGAWTTTWSKLLSKKNSCTVTSNKGVNQER</sequence>
<feature type="compositionally biased region" description="Basic and acidic residues" evidence="1">
    <location>
        <begin position="1273"/>
        <end position="1288"/>
    </location>
</feature>
<evidence type="ECO:0000256" key="1">
    <source>
        <dbReference type="SAM" id="MobiDB-lite"/>
    </source>
</evidence>
<evidence type="ECO:0000313" key="4">
    <source>
        <dbReference type="EMBL" id="KNZ53636.1"/>
    </source>
</evidence>
<reference evidence="4 5" key="1">
    <citation type="submission" date="2015-08" db="EMBL/GenBank/DDBJ databases">
        <title>Next Generation Sequencing and Analysis of the Genome of Puccinia sorghi L Schw, the Causal Agent of Maize Common Rust.</title>
        <authorList>
            <person name="Rochi L."/>
            <person name="Burguener G."/>
            <person name="Darino M."/>
            <person name="Turjanski A."/>
            <person name="Kreff E."/>
            <person name="Dieguez M.J."/>
            <person name="Sacco F."/>
        </authorList>
    </citation>
    <scope>NUCLEOTIDE SEQUENCE [LARGE SCALE GENOMIC DNA]</scope>
    <source>
        <strain evidence="4 5">RO10H11247</strain>
    </source>
</reference>
<feature type="region of interest" description="Disordered" evidence="1">
    <location>
        <begin position="41"/>
        <end position="74"/>
    </location>
</feature>
<accession>A0A0L6UYK7</accession>
<feature type="signal peptide" evidence="3">
    <location>
        <begin position="1"/>
        <end position="31"/>
    </location>
</feature>
<comment type="caution">
    <text evidence="4">The sequence shown here is derived from an EMBL/GenBank/DDBJ whole genome shotgun (WGS) entry which is preliminary data.</text>
</comment>
<evidence type="ECO:0000256" key="2">
    <source>
        <dbReference type="SAM" id="Phobius"/>
    </source>
</evidence>
<feature type="transmembrane region" description="Helical" evidence="2">
    <location>
        <begin position="446"/>
        <end position="466"/>
    </location>
</feature>
<keyword evidence="2" id="KW-0812">Transmembrane</keyword>
<feature type="chain" id="PRO_5005567948" evidence="3">
    <location>
        <begin position="32"/>
        <end position="1422"/>
    </location>
</feature>
<keyword evidence="3" id="KW-0732">Signal</keyword>
<feature type="region of interest" description="Disordered" evidence="1">
    <location>
        <begin position="128"/>
        <end position="152"/>
    </location>
</feature>
<evidence type="ECO:0000313" key="5">
    <source>
        <dbReference type="Proteomes" id="UP000037035"/>
    </source>
</evidence>
<gene>
    <name evidence="4" type="ORF">VP01_317g2</name>
</gene>
<evidence type="ECO:0000256" key="3">
    <source>
        <dbReference type="SAM" id="SignalP"/>
    </source>
</evidence>
<feature type="compositionally biased region" description="Basic residues" evidence="1">
    <location>
        <begin position="537"/>
        <end position="552"/>
    </location>
</feature>
<keyword evidence="2" id="KW-0472">Membrane</keyword>
<feature type="region of interest" description="Disordered" evidence="1">
    <location>
        <begin position="1271"/>
        <end position="1299"/>
    </location>
</feature>
<feature type="transmembrane region" description="Helical" evidence="2">
    <location>
        <begin position="165"/>
        <end position="188"/>
    </location>
</feature>
<feature type="compositionally biased region" description="Basic and acidic residues" evidence="1">
    <location>
        <begin position="129"/>
        <end position="152"/>
    </location>
</feature>
<protein>
    <submittedName>
        <fullName evidence="4">Putative signal peptide protein</fullName>
    </submittedName>
</protein>
<proteinExistence type="predicted"/>
<name>A0A0L6UYK7_9BASI</name>
<keyword evidence="5" id="KW-1185">Reference proteome</keyword>
<organism evidence="4 5">
    <name type="scientific">Puccinia sorghi</name>
    <dbReference type="NCBI Taxonomy" id="27349"/>
    <lineage>
        <taxon>Eukaryota</taxon>
        <taxon>Fungi</taxon>
        <taxon>Dikarya</taxon>
        <taxon>Basidiomycota</taxon>
        <taxon>Pucciniomycotina</taxon>
        <taxon>Pucciniomycetes</taxon>
        <taxon>Pucciniales</taxon>
        <taxon>Pucciniaceae</taxon>
        <taxon>Puccinia</taxon>
    </lineage>
</organism>